<dbReference type="Pfam" id="PF03992">
    <property type="entry name" value="ABM"/>
    <property type="match status" value="1"/>
</dbReference>
<accession>A0ABQ6ND59</accession>
<dbReference type="PANTHER" id="PTHR33336">
    <property type="entry name" value="QUINOL MONOOXYGENASE YGIN-RELATED"/>
    <property type="match status" value="1"/>
</dbReference>
<name>A0ABQ6ND59_9BACL</name>
<evidence type="ECO:0000259" key="1">
    <source>
        <dbReference type="PROSITE" id="PS51725"/>
    </source>
</evidence>
<proteinExistence type="predicted"/>
<keyword evidence="2" id="KW-0560">Oxidoreductase</keyword>
<dbReference type="Proteomes" id="UP001285921">
    <property type="component" value="Unassembled WGS sequence"/>
</dbReference>
<dbReference type="Gene3D" id="3.30.70.100">
    <property type="match status" value="1"/>
</dbReference>
<evidence type="ECO:0000313" key="2">
    <source>
        <dbReference type="EMBL" id="GMK42896.1"/>
    </source>
</evidence>
<sequence>MITIVAILKARPGTERQLRDELLKVAAPSRAEVGCVDYILHNSPEHPDQYVLYENWKDEDALQAHLASSHYQEYRRSTEAWLASREVYRLNKI</sequence>
<dbReference type="InterPro" id="IPR007138">
    <property type="entry name" value="ABM_dom"/>
</dbReference>
<organism evidence="2 3">
    <name type="scientific">Paenibacillus glycanilyticus</name>
    <dbReference type="NCBI Taxonomy" id="126569"/>
    <lineage>
        <taxon>Bacteria</taxon>
        <taxon>Bacillati</taxon>
        <taxon>Bacillota</taxon>
        <taxon>Bacilli</taxon>
        <taxon>Bacillales</taxon>
        <taxon>Paenibacillaceae</taxon>
        <taxon>Paenibacillus</taxon>
    </lineage>
</organism>
<evidence type="ECO:0000313" key="3">
    <source>
        <dbReference type="Proteomes" id="UP001285921"/>
    </source>
</evidence>
<protein>
    <submittedName>
        <fullName evidence="2">Antibiotic biosynthesis monooxygenase</fullName>
    </submittedName>
</protein>
<dbReference type="InterPro" id="IPR011008">
    <property type="entry name" value="Dimeric_a/b-barrel"/>
</dbReference>
<keyword evidence="2" id="KW-0503">Monooxygenase</keyword>
<reference evidence="2 3" key="1">
    <citation type="submission" date="2023-05" db="EMBL/GenBank/DDBJ databases">
        <title>Draft genome of Paenibacillus sp. CCS26.</title>
        <authorList>
            <person name="Akita H."/>
            <person name="Shinto Y."/>
            <person name="Kimura Z."/>
        </authorList>
    </citation>
    <scope>NUCLEOTIDE SEQUENCE [LARGE SCALE GENOMIC DNA]</scope>
    <source>
        <strain evidence="2 3">CCS26</strain>
    </source>
</reference>
<dbReference type="PANTHER" id="PTHR33336:SF3">
    <property type="entry name" value="ABM DOMAIN-CONTAINING PROTEIN"/>
    <property type="match status" value="1"/>
</dbReference>
<dbReference type="RefSeq" id="WP_201001560.1">
    <property type="nucleotide sequence ID" value="NZ_BTCL01000001.1"/>
</dbReference>
<gene>
    <name evidence="2" type="ORF">PghCCS26_00230</name>
</gene>
<dbReference type="GO" id="GO:0004497">
    <property type="term" value="F:monooxygenase activity"/>
    <property type="evidence" value="ECO:0007669"/>
    <property type="project" value="UniProtKB-KW"/>
</dbReference>
<feature type="domain" description="ABM" evidence="1">
    <location>
        <begin position="2"/>
        <end position="90"/>
    </location>
</feature>
<keyword evidence="3" id="KW-1185">Reference proteome</keyword>
<dbReference type="EMBL" id="BTCL01000001">
    <property type="protein sequence ID" value="GMK42896.1"/>
    <property type="molecule type" value="Genomic_DNA"/>
</dbReference>
<dbReference type="PROSITE" id="PS51725">
    <property type="entry name" value="ABM"/>
    <property type="match status" value="1"/>
</dbReference>
<dbReference type="InterPro" id="IPR050744">
    <property type="entry name" value="AI-2_Isomerase_LsrG"/>
</dbReference>
<dbReference type="SUPFAM" id="SSF54909">
    <property type="entry name" value="Dimeric alpha+beta barrel"/>
    <property type="match status" value="1"/>
</dbReference>
<comment type="caution">
    <text evidence="2">The sequence shown here is derived from an EMBL/GenBank/DDBJ whole genome shotgun (WGS) entry which is preliminary data.</text>
</comment>